<evidence type="ECO:0000313" key="6">
    <source>
        <dbReference type="EMBL" id="PKK73527.1"/>
    </source>
</evidence>
<dbReference type="VEuPathDB" id="FungiDB:RhiirA1_436465"/>
<gene>
    <name evidence="6" type="ORF">RhiirC2_334842</name>
</gene>
<dbReference type="Gene3D" id="3.30.60.90">
    <property type="match status" value="2"/>
</dbReference>
<evidence type="ECO:0000256" key="3">
    <source>
        <dbReference type="ARBA" id="ARBA00022833"/>
    </source>
</evidence>
<keyword evidence="2 4" id="KW-0863">Zinc-finger</keyword>
<reference evidence="6 7" key="1">
    <citation type="submission" date="2016-04" db="EMBL/GenBank/DDBJ databases">
        <title>Genome analyses suggest a sexual origin of heterokaryosis in a supposedly ancient asexual fungus.</title>
        <authorList>
            <person name="Ropars J."/>
            <person name="Sedzielewska K."/>
            <person name="Noel J."/>
            <person name="Charron P."/>
            <person name="Farinelli L."/>
            <person name="Marton T."/>
            <person name="Kruger M."/>
            <person name="Pelin A."/>
            <person name="Brachmann A."/>
            <person name="Corradi N."/>
        </authorList>
    </citation>
    <scope>NUCLEOTIDE SEQUENCE [LARGE SCALE GENOMIC DNA]</scope>
    <source>
        <strain evidence="6 7">C2</strain>
    </source>
</reference>
<feature type="domain" description="ZZ-type" evidence="5">
    <location>
        <begin position="1"/>
        <end position="40"/>
    </location>
</feature>
<dbReference type="InterPro" id="IPR052260">
    <property type="entry name" value="Autophagy_Rcpt_SigReg"/>
</dbReference>
<dbReference type="Pfam" id="PF00569">
    <property type="entry name" value="ZZ"/>
    <property type="match status" value="2"/>
</dbReference>
<dbReference type="PROSITE" id="PS50135">
    <property type="entry name" value="ZF_ZZ_2"/>
    <property type="match status" value="2"/>
</dbReference>
<dbReference type="InterPro" id="IPR000433">
    <property type="entry name" value="Znf_ZZ"/>
</dbReference>
<feature type="domain" description="ZZ-type" evidence="5">
    <location>
        <begin position="50"/>
        <end position="105"/>
    </location>
</feature>
<proteinExistence type="predicted"/>
<dbReference type="PROSITE" id="PS01357">
    <property type="entry name" value="ZF_ZZ_1"/>
    <property type="match status" value="1"/>
</dbReference>
<organism evidence="6 7">
    <name type="scientific">Rhizophagus irregularis</name>
    <dbReference type="NCBI Taxonomy" id="588596"/>
    <lineage>
        <taxon>Eukaryota</taxon>
        <taxon>Fungi</taxon>
        <taxon>Fungi incertae sedis</taxon>
        <taxon>Mucoromycota</taxon>
        <taxon>Glomeromycotina</taxon>
        <taxon>Glomeromycetes</taxon>
        <taxon>Glomerales</taxon>
        <taxon>Glomeraceae</taxon>
        <taxon>Rhizophagus</taxon>
    </lineage>
</organism>
<dbReference type="AlphaFoldDB" id="A0A2N1NHY1"/>
<comment type="caution">
    <text evidence="6">The sequence shown here is derived from an EMBL/GenBank/DDBJ whole genome shotgun (WGS) entry which is preliminary data.</text>
</comment>
<dbReference type="PANTHER" id="PTHR15090">
    <property type="entry name" value="SEQUESTOSOME 1-RELATED"/>
    <property type="match status" value="1"/>
</dbReference>
<name>A0A2N1NHY1_9GLOM</name>
<protein>
    <recommendedName>
        <fullName evidence="5">ZZ-type domain-containing protein</fullName>
    </recommendedName>
</protein>
<dbReference type="VEuPathDB" id="FungiDB:FUN_000379"/>
<reference evidence="6 7" key="2">
    <citation type="submission" date="2017-10" db="EMBL/GenBank/DDBJ databases">
        <title>Extensive intraspecific genome diversity in a model arbuscular mycorrhizal fungus.</title>
        <authorList>
            <person name="Chen E.C.H."/>
            <person name="Morin E."/>
            <person name="Baudet D."/>
            <person name="Noel J."/>
            <person name="Ndikumana S."/>
            <person name="Charron P."/>
            <person name="St-Onge C."/>
            <person name="Giorgi J."/>
            <person name="Grigoriev I.V."/>
            <person name="Roux C."/>
            <person name="Martin F.M."/>
            <person name="Corradi N."/>
        </authorList>
    </citation>
    <scope>NUCLEOTIDE SEQUENCE [LARGE SCALE GENOMIC DNA]</scope>
    <source>
        <strain evidence="6 7">C2</strain>
    </source>
</reference>
<dbReference type="Proteomes" id="UP000233469">
    <property type="component" value="Unassembled WGS sequence"/>
</dbReference>
<sequence>MRWKCTSCEDYDLCQVCKTKSHIHHHPDDHVFELVPHSRTSDRALQFAVHYDFVCKCCEKTIHGMRWKCTFCNNYDLCQDCKSKSSNIHDHPNNHAFQPIAYQVDECDICEPEEVPSICDYCESSCILAICQKCANGEFSVEEYELFQIIKIM</sequence>
<evidence type="ECO:0000259" key="5">
    <source>
        <dbReference type="PROSITE" id="PS50135"/>
    </source>
</evidence>
<dbReference type="GO" id="GO:0008270">
    <property type="term" value="F:zinc ion binding"/>
    <property type="evidence" value="ECO:0007669"/>
    <property type="project" value="UniProtKB-KW"/>
</dbReference>
<evidence type="ECO:0000256" key="1">
    <source>
        <dbReference type="ARBA" id="ARBA00022723"/>
    </source>
</evidence>
<dbReference type="SMART" id="SM00291">
    <property type="entry name" value="ZnF_ZZ"/>
    <property type="match status" value="2"/>
</dbReference>
<dbReference type="EMBL" id="LLXL01000365">
    <property type="protein sequence ID" value="PKK73527.1"/>
    <property type="molecule type" value="Genomic_DNA"/>
</dbReference>
<keyword evidence="1" id="KW-0479">Metal-binding</keyword>
<dbReference type="InterPro" id="IPR043145">
    <property type="entry name" value="Znf_ZZ_sf"/>
</dbReference>
<dbReference type="SUPFAM" id="SSF57850">
    <property type="entry name" value="RING/U-box"/>
    <property type="match status" value="2"/>
</dbReference>
<evidence type="ECO:0000313" key="7">
    <source>
        <dbReference type="Proteomes" id="UP000233469"/>
    </source>
</evidence>
<keyword evidence="3" id="KW-0862">Zinc</keyword>
<evidence type="ECO:0000256" key="4">
    <source>
        <dbReference type="PROSITE-ProRule" id="PRU00228"/>
    </source>
</evidence>
<accession>A0A2N1NHY1</accession>
<dbReference type="PANTHER" id="PTHR15090:SF8">
    <property type="entry name" value="ZZ-TYPE ZINC FINGER-CONTAINING PROTEIN"/>
    <property type="match status" value="1"/>
</dbReference>
<evidence type="ECO:0000256" key="2">
    <source>
        <dbReference type="ARBA" id="ARBA00022771"/>
    </source>
</evidence>